<feature type="domain" description="Quercetin 2,3-dioxygenase C-terminal cupin" evidence="5">
    <location>
        <begin position="147"/>
        <end position="231"/>
    </location>
</feature>
<feature type="binding site" evidence="2">
    <location>
        <position position="103"/>
    </location>
    <ligand>
        <name>Fe cation</name>
        <dbReference type="ChEBI" id="CHEBI:24875"/>
    </ligand>
</feature>
<dbReference type="InterPro" id="IPR012093">
    <property type="entry name" value="Pirin"/>
</dbReference>
<dbReference type="SUPFAM" id="SSF51182">
    <property type="entry name" value="RmlC-like cupins"/>
    <property type="match status" value="1"/>
</dbReference>
<reference evidence="6 7" key="1">
    <citation type="submission" date="2016-05" db="EMBL/GenBank/DDBJ databases">
        <title>Paenibacillus sp. 1ZS3-15 nov., isolated from the rhizosphere soil.</title>
        <authorList>
            <person name="Zhang X.X."/>
            <person name="Zhang J."/>
        </authorList>
    </citation>
    <scope>NUCLEOTIDE SEQUENCE [LARGE SCALE GENOMIC DNA]</scope>
    <source>
        <strain evidence="6 7">1ZS3-15</strain>
    </source>
</reference>
<organism evidence="6 7">
    <name type="scientific">Paenibacillus oryzisoli</name>
    <dbReference type="NCBI Taxonomy" id="1850517"/>
    <lineage>
        <taxon>Bacteria</taxon>
        <taxon>Bacillati</taxon>
        <taxon>Bacillota</taxon>
        <taxon>Bacilli</taxon>
        <taxon>Bacillales</taxon>
        <taxon>Paenibacillaceae</taxon>
        <taxon>Paenibacillus</taxon>
    </lineage>
</organism>
<dbReference type="Gene3D" id="2.60.120.10">
    <property type="entry name" value="Jelly Rolls"/>
    <property type="match status" value="2"/>
</dbReference>
<dbReference type="OrthoDB" id="321327at2"/>
<dbReference type="PANTHER" id="PTHR43212">
    <property type="entry name" value="QUERCETIN 2,3-DIOXYGENASE"/>
    <property type="match status" value="1"/>
</dbReference>
<dbReference type="PANTHER" id="PTHR43212:SF3">
    <property type="entry name" value="QUERCETIN 2,3-DIOXYGENASE"/>
    <property type="match status" value="1"/>
</dbReference>
<gene>
    <name evidence="6" type="ORF">A8708_19435</name>
</gene>
<feature type="domain" description="Pirin N-terminal" evidence="4">
    <location>
        <begin position="12"/>
        <end position="118"/>
    </location>
</feature>
<evidence type="ECO:0000259" key="4">
    <source>
        <dbReference type="Pfam" id="PF02678"/>
    </source>
</evidence>
<dbReference type="GO" id="GO:0046872">
    <property type="term" value="F:metal ion binding"/>
    <property type="evidence" value="ECO:0007669"/>
    <property type="project" value="UniProtKB-KW"/>
</dbReference>
<feature type="binding site" evidence="2">
    <location>
        <position position="57"/>
    </location>
    <ligand>
        <name>Fe cation</name>
        <dbReference type="ChEBI" id="CHEBI:24875"/>
    </ligand>
</feature>
<keyword evidence="2" id="KW-0479">Metal-binding</keyword>
<dbReference type="Proteomes" id="UP000078454">
    <property type="component" value="Unassembled WGS sequence"/>
</dbReference>
<feature type="binding site" evidence="2">
    <location>
        <position position="101"/>
    </location>
    <ligand>
        <name>Fe cation</name>
        <dbReference type="ChEBI" id="CHEBI:24875"/>
    </ligand>
</feature>
<sequence>MIQLFPANTRNSTDLGWLKSHKSFSFGDYFDEENVSFGVMRVCNDDDIAAGRGFGPHPHSDMEIVSIVLSGAIKHEDSLGHVAVTASNGVQRMSAGSGVIHAEYNASETEPMSLFQLWFMPEKRGMEPSFENVTYEPEALINNLLPVVTPEGGPHIAKIHQDMSIYLSKLDAGKELQFEQGENRRIFLMLVSGKCTANDTVLETKDSARMQHESTLTIRALEDTHFMLIDLP</sequence>
<evidence type="ECO:0000256" key="2">
    <source>
        <dbReference type="PIRSR" id="PIRSR006232-1"/>
    </source>
</evidence>
<accession>A0A198AIH0</accession>
<feature type="binding site" evidence="2">
    <location>
        <position position="59"/>
    </location>
    <ligand>
        <name>Fe cation</name>
        <dbReference type="ChEBI" id="CHEBI:24875"/>
    </ligand>
</feature>
<dbReference type="STRING" id="1850517.A8708_19435"/>
<evidence type="ECO:0000256" key="3">
    <source>
        <dbReference type="RuleBase" id="RU003457"/>
    </source>
</evidence>
<proteinExistence type="inferred from homology"/>
<dbReference type="InterPro" id="IPR014710">
    <property type="entry name" value="RmlC-like_jellyroll"/>
</dbReference>
<dbReference type="AlphaFoldDB" id="A0A198AIH0"/>
<comment type="caution">
    <text evidence="6">The sequence shown here is derived from an EMBL/GenBank/DDBJ whole genome shotgun (WGS) entry which is preliminary data.</text>
</comment>
<dbReference type="RefSeq" id="WP_068663332.1">
    <property type="nucleotide sequence ID" value="NZ_LYPB01000050.1"/>
</dbReference>
<dbReference type="Pfam" id="PF17954">
    <property type="entry name" value="Pirin_C_2"/>
    <property type="match status" value="1"/>
</dbReference>
<dbReference type="PIRSF" id="PIRSF006232">
    <property type="entry name" value="Pirin"/>
    <property type="match status" value="1"/>
</dbReference>
<keyword evidence="7" id="KW-1185">Reference proteome</keyword>
<evidence type="ECO:0000256" key="1">
    <source>
        <dbReference type="ARBA" id="ARBA00008416"/>
    </source>
</evidence>
<dbReference type="InterPro" id="IPR041602">
    <property type="entry name" value="Quercetinase_C"/>
</dbReference>
<comment type="cofactor">
    <cofactor evidence="2">
        <name>Fe cation</name>
        <dbReference type="ChEBI" id="CHEBI:24875"/>
    </cofactor>
    <text evidence="2">Binds 1 Fe cation per subunit.</text>
</comment>
<name>A0A198AIH0_9BACL</name>
<dbReference type="InterPro" id="IPR011051">
    <property type="entry name" value="RmlC_Cupin_sf"/>
</dbReference>
<dbReference type="EMBL" id="LYPB01000050">
    <property type="protein sequence ID" value="OAS20708.1"/>
    <property type="molecule type" value="Genomic_DNA"/>
</dbReference>
<dbReference type="InterPro" id="IPR003829">
    <property type="entry name" value="Pirin_N_dom"/>
</dbReference>
<evidence type="ECO:0000259" key="5">
    <source>
        <dbReference type="Pfam" id="PF17954"/>
    </source>
</evidence>
<dbReference type="Pfam" id="PF02678">
    <property type="entry name" value="Pirin"/>
    <property type="match status" value="1"/>
</dbReference>
<comment type="similarity">
    <text evidence="1 3">Belongs to the pirin family.</text>
</comment>
<keyword evidence="2" id="KW-0408">Iron</keyword>
<evidence type="ECO:0000313" key="6">
    <source>
        <dbReference type="EMBL" id="OAS20708.1"/>
    </source>
</evidence>
<protein>
    <submittedName>
        <fullName evidence="6">Pirin</fullName>
    </submittedName>
</protein>
<evidence type="ECO:0000313" key="7">
    <source>
        <dbReference type="Proteomes" id="UP000078454"/>
    </source>
</evidence>
<dbReference type="CDD" id="cd02910">
    <property type="entry name" value="cupin_Yhhw_N"/>
    <property type="match status" value="1"/>
</dbReference>